<reference evidence="1 2" key="1">
    <citation type="submission" date="2017-03" db="EMBL/GenBank/DDBJ databases">
        <title>Paenibacillus larvae genome sequencing.</title>
        <authorList>
            <person name="Dingman D.W."/>
        </authorList>
    </citation>
    <scope>NUCLEOTIDE SEQUENCE [LARGE SCALE GENOMIC DNA]</scope>
    <source>
        <strain evidence="1 2">SAG 10367</strain>
    </source>
</reference>
<accession>A0A1V0UUJ7</accession>
<proteinExistence type="predicted"/>
<evidence type="ECO:0000313" key="2">
    <source>
        <dbReference type="Proteomes" id="UP000192727"/>
    </source>
</evidence>
<dbReference type="RefSeq" id="WP_083040716.1">
    <property type="nucleotide sequence ID" value="NZ_CP020557.1"/>
</dbReference>
<dbReference type="EMBL" id="CP020557">
    <property type="protein sequence ID" value="ARF68919.1"/>
    <property type="molecule type" value="Genomic_DNA"/>
</dbReference>
<organism evidence="1 2">
    <name type="scientific">Paenibacillus larvae subsp. pulvifaciens</name>
    <dbReference type="NCBI Taxonomy" id="1477"/>
    <lineage>
        <taxon>Bacteria</taxon>
        <taxon>Bacillati</taxon>
        <taxon>Bacillota</taxon>
        <taxon>Bacilli</taxon>
        <taxon>Bacillales</taxon>
        <taxon>Paenibacillaceae</taxon>
        <taxon>Paenibacillus</taxon>
    </lineage>
</organism>
<protein>
    <submittedName>
        <fullName evidence="1">Uncharacterized protein</fullName>
    </submittedName>
</protein>
<dbReference type="AlphaFoldDB" id="A0A1V0UUJ7"/>
<dbReference type="Proteomes" id="UP000192727">
    <property type="component" value="Chromosome"/>
</dbReference>
<gene>
    <name evidence="1" type="ORF">B7C51_15625</name>
</gene>
<sequence length="113" mass="13117">MNKITAAGYDPLIKRDGNVFNKYGEPLADSREVAELLSVDHSRLVEDIYDLEVPDDIYFANFTPDFVREGRKFIWVFYMTHIGYDLLVRKYRKKPVRCREGVAKRDTVEGGVP</sequence>
<name>A0A1V0UUJ7_9BACL</name>
<evidence type="ECO:0000313" key="1">
    <source>
        <dbReference type="EMBL" id="ARF68919.1"/>
    </source>
</evidence>